<name>A0A939TN63_9MICO</name>
<dbReference type="AlphaFoldDB" id="A0A939TN63"/>
<evidence type="ECO:0000259" key="7">
    <source>
        <dbReference type="PROSITE" id="PS50928"/>
    </source>
</evidence>
<sequence>MNFDWVVSNANQIWSLTLTHIWLTLLPTAIGLLIAVPLGYVAHQWRRSYLPIVGGTSLFFTLPSLALFILLPQFLGTRILDPINVVVALVIYSVALLTRVVADGLGAVPTESVQAAEGMGFKRTETLFKVQLPIAVPAILSGLRVVVVTNISITTMAAIIGVEQLGTLFTLGFTRNLLVPIITGLVICLLLALVLDRLLVLLGRILTPWARKGAL</sequence>
<comment type="subcellular location">
    <subcellularLocation>
        <location evidence="6">Cell membrane</location>
        <topology evidence="6">Multi-pass membrane protein</topology>
    </subcellularLocation>
    <subcellularLocation>
        <location evidence="1">Membrane</location>
        <topology evidence="1">Multi-pass membrane protein</topology>
    </subcellularLocation>
</comment>
<feature type="transmembrane region" description="Helical" evidence="6">
    <location>
        <begin position="49"/>
        <end position="71"/>
    </location>
</feature>
<evidence type="ECO:0000256" key="4">
    <source>
        <dbReference type="ARBA" id="ARBA00022989"/>
    </source>
</evidence>
<dbReference type="CDD" id="cd06261">
    <property type="entry name" value="TM_PBP2"/>
    <property type="match status" value="1"/>
</dbReference>
<accession>A0A939TN63</accession>
<dbReference type="EMBL" id="JAGFBF010000005">
    <property type="protein sequence ID" value="MBO2990193.1"/>
    <property type="molecule type" value="Genomic_DNA"/>
</dbReference>
<evidence type="ECO:0000313" key="9">
    <source>
        <dbReference type="Proteomes" id="UP000668403"/>
    </source>
</evidence>
<evidence type="ECO:0000256" key="3">
    <source>
        <dbReference type="ARBA" id="ARBA00022692"/>
    </source>
</evidence>
<proteinExistence type="inferred from homology"/>
<dbReference type="PROSITE" id="PS50928">
    <property type="entry name" value="ABC_TM1"/>
    <property type="match status" value="1"/>
</dbReference>
<feature type="transmembrane region" description="Helical" evidence="6">
    <location>
        <begin position="181"/>
        <end position="202"/>
    </location>
</feature>
<keyword evidence="9" id="KW-1185">Reference proteome</keyword>
<dbReference type="PANTHER" id="PTHR30177:SF4">
    <property type="entry name" value="OSMOPROTECTANT IMPORT PERMEASE PROTEIN OSMW"/>
    <property type="match status" value="1"/>
</dbReference>
<feature type="transmembrane region" description="Helical" evidence="6">
    <location>
        <begin position="83"/>
        <end position="102"/>
    </location>
</feature>
<gene>
    <name evidence="8" type="ORF">J4H85_09345</name>
</gene>
<keyword evidence="2 6" id="KW-0813">Transport</keyword>
<evidence type="ECO:0000256" key="2">
    <source>
        <dbReference type="ARBA" id="ARBA00022448"/>
    </source>
</evidence>
<feature type="transmembrane region" description="Helical" evidence="6">
    <location>
        <begin position="132"/>
        <end position="161"/>
    </location>
</feature>
<evidence type="ECO:0000256" key="1">
    <source>
        <dbReference type="ARBA" id="ARBA00004141"/>
    </source>
</evidence>
<feature type="transmembrane region" description="Helical" evidence="6">
    <location>
        <begin position="20"/>
        <end position="42"/>
    </location>
</feature>
<dbReference type="Pfam" id="PF00528">
    <property type="entry name" value="BPD_transp_1"/>
    <property type="match status" value="1"/>
</dbReference>
<dbReference type="Proteomes" id="UP000668403">
    <property type="component" value="Unassembled WGS sequence"/>
</dbReference>
<dbReference type="RefSeq" id="WP_208238996.1">
    <property type="nucleotide sequence ID" value="NZ_BAAAQU010000002.1"/>
</dbReference>
<evidence type="ECO:0000313" key="8">
    <source>
        <dbReference type="EMBL" id="MBO2990193.1"/>
    </source>
</evidence>
<dbReference type="InterPro" id="IPR051204">
    <property type="entry name" value="ABC_transp_perm/SBD"/>
</dbReference>
<dbReference type="GO" id="GO:0031460">
    <property type="term" value="P:glycine betaine transport"/>
    <property type="evidence" value="ECO:0007669"/>
    <property type="project" value="TreeGrafter"/>
</dbReference>
<dbReference type="PANTHER" id="PTHR30177">
    <property type="entry name" value="GLYCINE BETAINE/L-PROLINE TRANSPORT SYSTEM PERMEASE PROTEIN PROW"/>
    <property type="match status" value="1"/>
</dbReference>
<reference evidence="8" key="1">
    <citation type="submission" date="2021-03" db="EMBL/GenBank/DDBJ databases">
        <title>Leucobacter chromiisoli sp. nov., isolated from chromium-containing soil of chemical plant.</title>
        <authorList>
            <person name="Xu Z."/>
        </authorList>
    </citation>
    <scope>NUCLEOTIDE SEQUENCE</scope>
    <source>
        <strain evidence="8">K 70/01</strain>
    </source>
</reference>
<feature type="domain" description="ABC transmembrane type-1" evidence="7">
    <location>
        <begin position="17"/>
        <end position="199"/>
    </location>
</feature>
<dbReference type="SUPFAM" id="SSF161098">
    <property type="entry name" value="MetI-like"/>
    <property type="match status" value="1"/>
</dbReference>
<dbReference type="GO" id="GO:0005886">
    <property type="term" value="C:plasma membrane"/>
    <property type="evidence" value="ECO:0007669"/>
    <property type="project" value="UniProtKB-SubCell"/>
</dbReference>
<dbReference type="GO" id="GO:0055085">
    <property type="term" value="P:transmembrane transport"/>
    <property type="evidence" value="ECO:0007669"/>
    <property type="project" value="InterPro"/>
</dbReference>
<evidence type="ECO:0000256" key="6">
    <source>
        <dbReference type="RuleBase" id="RU363032"/>
    </source>
</evidence>
<dbReference type="Gene3D" id="1.10.3720.10">
    <property type="entry name" value="MetI-like"/>
    <property type="match status" value="1"/>
</dbReference>
<keyword evidence="3 6" id="KW-0812">Transmembrane</keyword>
<keyword evidence="5 6" id="KW-0472">Membrane</keyword>
<comment type="caution">
    <text evidence="8">The sequence shown here is derived from an EMBL/GenBank/DDBJ whole genome shotgun (WGS) entry which is preliminary data.</text>
</comment>
<dbReference type="InterPro" id="IPR000515">
    <property type="entry name" value="MetI-like"/>
</dbReference>
<organism evidence="8 9">
    <name type="scientific">Leucobacter tardus</name>
    <dbReference type="NCBI Taxonomy" id="501483"/>
    <lineage>
        <taxon>Bacteria</taxon>
        <taxon>Bacillati</taxon>
        <taxon>Actinomycetota</taxon>
        <taxon>Actinomycetes</taxon>
        <taxon>Micrococcales</taxon>
        <taxon>Microbacteriaceae</taxon>
        <taxon>Leucobacter</taxon>
    </lineage>
</organism>
<dbReference type="InterPro" id="IPR035906">
    <property type="entry name" value="MetI-like_sf"/>
</dbReference>
<keyword evidence="4 6" id="KW-1133">Transmembrane helix</keyword>
<comment type="similarity">
    <text evidence="6">Belongs to the binding-protein-dependent transport system permease family.</text>
</comment>
<evidence type="ECO:0000256" key="5">
    <source>
        <dbReference type="ARBA" id="ARBA00023136"/>
    </source>
</evidence>
<protein>
    <submittedName>
        <fullName evidence="8">ABC transporter permease subunit</fullName>
    </submittedName>
</protein>